<dbReference type="STRING" id="1095630.A0A2J6TBP7"/>
<dbReference type="EMBL" id="KZ613790">
    <property type="protein sequence ID" value="PMD60459.1"/>
    <property type="molecule type" value="Genomic_DNA"/>
</dbReference>
<keyword evidence="1" id="KW-0472">Membrane</keyword>
<gene>
    <name evidence="4" type="ORF">K444DRAFT_589033</name>
</gene>
<keyword evidence="1" id="KW-1133">Transmembrane helix</keyword>
<dbReference type="Pfam" id="PF26640">
    <property type="entry name" value="DUF8212"/>
    <property type="match status" value="1"/>
</dbReference>
<dbReference type="OrthoDB" id="20872at2759"/>
<evidence type="ECO:0000259" key="3">
    <source>
        <dbReference type="Pfam" id="PF26640"/>
    </source>
</evidence>
<proteinExistence type="predicted"/>
<evidence type="ECO:0000259" key="2">
    <source>
        <dbReference type="Pfam" id="PF06985"/>
    </source>
</evidence>
<feature type="domain" description="DUF8212" evidence="3">
    <location>
        <begin position="249"/>
        <end position="275"/>
    </location>
</feature>
<dbReference type="PANTHER" id="PTHR10622">
    <property type="entry name" value="HET DOMAIN-CONTAINING PROTEIN"/>
    <property type="match status" value="1"/>
</dbReference>
<dbReference type="Pfam" id="PF06985">
    <property type="entry name" value="HET"/>
    <property type="match status" value="1"/>
</dbReference>
<dbReference type="InterPro" id="IPR058525">
    <property type="entry name" value="DUF8212"/>
</dbReference>
<evidence type="ECO:0000256" key="1">
    <source>
        <dbReference type="SAM" id="Phobius"/>
    </source>
</evidence>
<sequence>MRLLQTTTLRLEEFFAGSAIDQRLGNQGIPKYAILSHTWGFEEITFQDITGDRTITQHKTGFTKVRDSCRQARADGYAYIWIDTCCIDKTSSAELSEAINSMYQWYKGSAICYTYLSDVLIHSKTSNSTHHPWHPFYTEDSMRYSSSPSYSRWFSRGWTLQELLAPVKLQFFDKNWNSIGMKEDHINAISGITNIDLFALNGGDLRRLSIARRMSWAANRQTTRIEDMAYCLLGVFSINMPLLYGEGAKAFIRLQEEILKISNDQSLFAWKYPIVEFYRDKYSEGFKLQGLLAPTPELFRHSDAISQFYSETAGRAFPVSTNKGVQVEFLMCQDMGYPSGLVYLAMLNCPVGHVPGRLPAIHLKRLSPSSEQYTRVDMSQLFLFSSYDSAGRVELEGFDPRKPQRQLVEIRSRTLYSDWTVQTIFIKQDTQFALPPGFWLVIPEPFSESDMVVTQAHPRDLWDPTTRFLQPQVEFRQGLGPLEARKLGALLIRCEYFDSRIDRLKITYYVLIFGVTCGGFVPWCYLSPAEGFDGKRHKQMSLGPREQADYFQQLQIDNYLQHKFDKFPVDLFSISTDMEAARRHVHICDDLQLVTVAELRIVSGKEVYLLHLLTMSKYLDGKSS</sequence>
<dbReference type="GeneID" id="36586164"/>
<dbReference type="InterPro" id="IPR010730">
    <property type="entry name" value="HET"/>
</dbReference>
<reference evidence="4 5" key="1">
    <citation type="submission" date="2016-04" db="EMBL/GenBank/DDBJ databases">
        <title>A degradative enzymes factory behind the ericoid mycorrhizal symbiosis.</title>
        <authorList>
            <consortium name="DOE Joint Genome Institute"/>
            <person name="Martino E."/>
            <person name="Morin E."/>
            <person name="Grelet G."/>
            <person name="Kuo A."/>
            <person name="Kohler A."/>
            <person name="Daghino S."/>
            <person name="Barry K."/>
            <person name="Choi C."/>
            <person name="Cichocki N."/>
            <person name="Clum A."/>
            <person name="Copeland A."/>
            <person name="Hainaut M."/>
            <person name="Haridas S."/>
            <person name="Labutti K."/>
            <person name="Lindquist E."/>
            <person name="Lipzen A."/>
            <person name="Khouja H.-R."/>
            <person name="Murat C."/>
            <person name="Ohm R."/>
            <person name="Olson A."/>
            <person name="Spatafora J."/>
            <person name="Veneault-Fourrey C."/>
            <person name="Henrissat B."/>
            <person name="Grigoriev I."/>
            <person name="Martin F."/>
            <person name="Perotto S."/>
        </authorList>
    </citation>
    <scope>NUCLEOTIDE SEQUENCE [LARGE SCALE GENOMIC DNA]</scope>
    <source>
        <strain evidence="4 5">E</strain>
    </source>
</reference>
<protein>
    <submittedName>
        <fullName evidence="4">HET-domain-containing protein</fullName>
    </submittedName>
</protein>
<dbReference type="AlphaFoldDB" id="A0A2J6TBP7"/>
<dbReference type="RefSeq" id="XP_024737363.1">
    <property type="nucleotide sequence ID" value="XM_024878087.1"/>
</dbReference>
<keyword evidence="1" id="KW-0812">Transmembrane</keyword>
<accession>A0A2J6TBP7</accession>
<feature type="transmembrane region" description="Helical" evidence="1">
    <location>
        <begin position="506"/>
        <end position="526"/>
    </location>
</feature>
<evidence type="ECO:0000313" key="4">
    <source>
        <dbReference type="EMBL" id="PMD60459.1"/>
    </source>
</evidence>
<evidence type="ECO:0000313" key="5">
    <source>
        <dbReference type="Proteomes" id="UP000235371"/>
    </source>
</evidence>
<dbReference type="InParanoid" id="A0A2J6TBP7"/>
<organism evidence="4 5">
    <name type="scientific">Hyaloscypha bicolor E</name>
    <dbReference type="NCBI Taxonomy" id="1095630"/>
    <lineage>
        <taxon>Eukaryota</taxon>
        <taxon>Fungi</taxon>
        <taxon>Dikarya</taxon>
        <taxon>Ascomycota</taxon>
        <taxon>Pezizomycotina</taxon>
        <taxon>Leotiomycetes</taxon>
        <taxon>Helotiales</taxon>
        <taxon>Hyaloscyphaceae</taxon>
        <taxon>Hyaloscypha</taxon>
        <taxon>Hyaloscypha bicolor</taxon>
    </lineage>
</organism>
<dbReference type="PANTHER" id="PTHR10622:SF10">
    <property type="entry name" value="HET DOMAIN-CONTAINING PROTEIN"/>
    <property type="match status" value="1"/>
</dbReference>
<dbReference type="Proteomes" id="UP000235371">
    <property type="component" value="Unassembled WGS sequence"/>
</dbReference>
<feature type="domain" description="Heterokaryon incompatibility" evidence="2">
    <location>
        <begin position="32"/>
        <end position="162"/>
    </location>
</feature>
<name>A0A2J6TBP7_9HELO</name>
<keyword evidence="5" id="KW-1185">Reference proteome</keyword>